<dbReference type="Gene3D" id="2.30.30.490">
    <property type="match status" value="1"/>
</dbReference>
<dbReference type="InterPro" id="IPR057215">
    <property type="entry name" value="DUF7893"/>
</dbReference>
<reference evidence="11" key="1">
    <citation type="journal article" date="2020" name="Stud. Mycol.">
        <title>101 Dothideomycetes genomes: a test case for predicting lifestyles and emergence of pathogens.</title>
        <authorList>
            <person name="Haridas S."/>
            <person name="Albert R."/>
            <person name="Binder M."/>
            <person name="Bloem J."/>
            <person name="Labutti K."/>
            <person name="Salamov A."/>
            <person name="Andreopoulos B."/>
            <person name="Baker S."/>
            <person name="Barry K."/>
            <person name="Bills G."/>
            <person name="Bluhm B."/>
            <person name="Cannon C."/>
            <person name="Castanera R."/>
            <person name="Culley D."/>
            <person name="Daum C."/>
            <person name="Ezra D."/>
            <person name="Gonzalez J."/>
            <person name="Henrissat B."/>
            <person name="Kuo A."/>
            <person name="Liang C."/>
            <person name="Lipzen A."/>
            <person name="Lutzoni F."/>
            <person name="Magnuson J."/>
            <person name="Mondo S."/>
            <person name="Nolan M."/>
            <person name="Ohm R."/>
            <person name="Pangilinan J."/>
            <person name="Park H.-J."/>
            <person name="Ramirez L."/>
            <person name="Alfaro M."/>
            <person name="Sun H."/>
            <person name="Tritt A."/>
            <person name="Yoshinaga Y."/>
            <person name="Zwiers L.-H."/>
            <person name="Turgeon B."/>
            <person name="Goodwin S."/>
            <person name="Spatafora J."/>
            <person name="Crous P."/>
            <person name="Grigoriev I."/>
        </authorList>
    </citation>
    <scope>NUCLEOTIDE SEQUENCE</scope>
    <source>
        <strain evidence="11">CBS 107.79</strain>
    </source>
</reference>
<evidence type="ECO:0000259" key="10">
    <source>
        <dbReference type="PROSITE" id="PS51038"/>
    </source>
</evidence>
<dbReference type="InterPro" id="IPR043151">
    <property type="entry name" value="BAH_sf"/>
</dbReference>
<keyword evidence="5 8" id="KW-0949">S-adenosyl-L-methionine</keyword>
<accession>A0A6A5V791</accession>
<gene>
    <name evidence="11" type="ORF">BU23DRAFT_568305</name>
</gene>
<evidence type="ECO:0000256" key="8">
    <source>
        <dbReference type="PROSITE-ProRule" id="PRU01016"/>
    </source>
</evidence>
<dbReference type="Pfam" id="PF01426">
    <property type="entry name" value="BAH"/>
    <property type="match status" value="1"/>
</dbReference>
<evidence type="ECO:0000256" key="5">
    <source>
        <dbReference type="ARBA" id="ARBA00022691"/>
    </source>
</evidence>
<dbReference type="InterPro" id="IPR029063">
    <property type="entry name" value="SAM-dependent_MTases_sf"/>
</dbReference>
<dbReference type="EMBL" id="ML976681">
    <property type="protein sequence ID" value="KAF1973283.1"/>
    <property type="molecule type" value="Genomic_DNA"/>
</dbReference>
<dbReference type="PANTHER" id="PTHR10629">
    <property type="entry name" value="CYTOSINE-SPECIFIC METHYLTRANSFERASE"/>
    <property type="match status" value="1"/>
</dbReference>
<dbReference type="Pfam" id="PF00145">
    <property type="entry name" value="DNA_methylase"/>
    <property type="match status" value="1"/>
</dbReference>
<keyword evidence="6" id="KW-0238">DNA-binding</keyword>
<dbReference type="PROSITE" id="PS51679">
    <property type="entry name" value="SAM_MT_C5"/>
    <property type="match status" value="1"/>
</dbReference>
<dbReference type="Proteomes" id="UP000800036">
    <property type="component" value="Unassembled WGS sequence"/>
</dbReference>
<dbReference type="SMART" id="SM00439">
    <property type="entry name" value="BAH"/>
    <property type="match status" value="1"/>
</dbReference>
<evidence type="ECO:0000313" key="12">
    <source>
        <dbReference type="Proteomes" id="UP000800036"/>
    </source>
</evidence>
<feature type="region of interest" description="Disordered" evidence="9">
    <location>
        <begin position="1230"/>
        <end position="1326"/>
    </location>
</feature>
<evidence type="ECO:0000256" key="7">
    <source>
        <dbReference type="ARBA" id="ARBA00023242"/>
    </source>
</evidence>
<evidence type="ECO:0000256" key="3">
    <source>
        <dbReference type="ARBA" id="ARBA00022603"/>
    </source>
</evidence>
<dbReference type="InterPro" id="IPR001025">
    <property type="entry name" value="BAH_dom"/>
</dbReference>
<feature type="compositionally biased region" description="Polar residues" evidence="9">
    <location>
        <begin position="1107"/>
        <end position="1134"/>
    </location>
</feature>
<dbReference type="SUPFAM" id="SSF53335">
    <property type="entry name" value="S-adenosyl-L-methionine-dependent methyltransferases"/>
    <property type="match status" value="1"/>
</dbReference>
<organism evidence="11 12">
    <name type="scientific">Bimuria novae-zelandiae CBS 107.79</name>
    <dbReference type="NCBI Taxonomy" id="1447943"/>
    <lineage>
        <taxon>Eukaryota</taxon>
        <taxon>Fungi</taxon>
        <taxon>Dikarya</taxon>
        <taxon>Ascomycota</taxon>
        <taxon>Pezizomycotina</taxon>
        <taxon>Dothideomycetes</taxon>
        <taxon>Pleosporomycetidae</taxon>
        <taxon>Pleosporales</taxon>
        <taxon>Massarineae</taxon>
        <taxon>Didymosphaeriaceae</taxon>
        <taxon>Bimuria</taxon>
    </lineage>
</organism>
<feature type="compositionally biased region" description="Basic and acidic residues" evidence="9">
    <location>
        <begin position="1291"/>
        <end position="1306"/>
    </location>
</feature>
<dbReference type="Gene3D" id="3.90.120.10">
    <property type="entry name" value="DNA Methylase, subunit A, domain 2"/>
    <property type="match status" value="1"/>
</dbReference>
<sequence>MIFSRSMLPDAVQIGSKRRSHSPAVVIKKSSSSSGQAWPDEGHFPRHYDKAWKHAVPRVSEPDAIESFKMAQQLDASLRDGYAKDRKPLYIDVSDYEIYSIPEDNFFGELHSLDYMDLAGKKLLFSGVLSIGSIRHYVQNIPMKSYSIEGYGAEDEFNTTVYLNSPEASRDRGYDIWYKLRSPSRQYKCFHDAFQWVATLGKLIIDYLEAQQNVGLADFRQNFFAWLQQRFPNNLEFKNWREAYGSTDFRKAVHAHISYLWSEAVCLDGNLLKDHPLWDECGRSDDEMIEPKCDKVVATPHVYNCFKNRYFAGQLSSMQLSDDVQTARQRRIRNLGFPSDAPSSPTSSKTHRHVQHRNARYEIGDVVSIAPDEFENQLWRKGANNLAVIHEWIGYVHHVKATKEGGQRLYVMWLYRPEDTTILTTDYPITQELFMSDNCNCEQAELESADVIRRCSVEWFSKGNATTKDYLVRQKYDTKTESFVTITDADFRCTCRTLHPNLVPNTTYCQGETVYVGEKGRLEPVVVQEYDPVAKRVKIRSFVRLDNVHTEDDQFRGLRQRPFAANELAWTDNFRSVSRGEIQGRCEVRFFSRKDIESNRVPFPYNQGGAGHCWILSMRVNAANGHKLEALLTGPHLLRQGPDYMSSDSSKGLRGLSLFSGLGNLDRGLEAGGAAHFHTSVDMNGRAIQTLRANAENSEEMKLWFGSVDDYLHALLSGDSPHMNLVADIGDVGVIAAGSPCPGFSKLQQDWRSEQSLKNAAHVTTFASFVDVYRPEYGFLENVVNIGAQRKEAPEELVLSQLIGCLVSMGYQVQQFIMSAWNYGSPQHRNRTIVSITAPGRTPIMRPRPSHCDPVGFDKTRSVGKLLNGERFGVQELLPTPFTHITPGEVLGHLPDIGYGIKHPCIRYPDHVLRQRPNIKERRCIAHIPTYPPGVGLAYAVQHGLIPKYLYEGKSEINGKAYKRIRKDGLIGTIVTAPSPHDSRSGPFVHYEQNRCITLEEARIGQDIPPDLVLIGNVHDQFKMVGNAVDRRVSKALGLELRRALDRDHRRKTVTVRKRSVSVVINVKRQSASHVPRPTVEKDAYEEAATASPGAIVKQEAHRSNAYGKTNSDQETSSFPTPVTQGGFRQSTETSQDEEDQGPIVRGGRPFHRRLASGTTASGSSSHEAGIDAQLEAEFGFHPQVKPGGNVAAFEDDGIVEYDAPTPAPILAHSRNGFPGTLSKTLSAIPSLPRSSCPMSKSQTTQFPARMKRPRGQGVAEMNDSPQDAFSSSKRVKNSPSVSEDLPAGFKTRDSRAAPSRDDLSARKTRHSGLSVDFAPQSWGTTVEKDVRAKHKLSKRAQSRPYA</sequence>
<evidence type="ECO:0000256" key="9">
    <source>
        <dbReference type="SAM" id="MobiDB-lite"/>
    </source>
</evidence>
<protein>
    <recommendedName>
        <fullName evidence="2">DNA (cytosine-5-)-methyltransferase</fullName>
        <ecNumber evidence="2">2.1.1.37</ecNumber>
    </recommendedName>
</protein>
<dbReference type="Gene3D" id="3.40.50.150">
    <property type="entry name" value="Vaccinia Virus protein VP39"/>
    <property type="match status" value="1"/>
</dbReference>
<dbReference type="InterPro" id="IPR050390">
    <property type="entry name" value="C5-Methyltransferase"/>
</dbReference>
<dbReference type="OrthoDB" id="5376140at2759"/>
<name>A0A6A5V791_9PLEO</name>
<feature type="compositionally biased region" description="Polar residues" evidence="9">
    <location>
        <begin position="1230"/>
        <end position="1247"/>
    </location>
</feature>
<dbReference type="GO" id="GO:0003682">
    <property type="term" value="F:chromatin binding"/>
    <property type="evidence" value="ECO:0007669"/>
    <property type="project" value="InterPro"/>
</dbReference>
<dbReference type="PRINTS" id="PR00105">
    <property type="entry name" value="C5METTRFRASE"/>
</dbReference>
<keyword evidence="4 8" id="KW-0808">Transferase</keyword>
<evidence type="ECO:0000256" key="2">
    <source>
        <dbReference type="ARBA" id="ARBA00011975"/>
    </source>
</evidence>
<dbReference type="PROSITE" id="PS51038">
    <property type="entry name" value="BAH"/>
    <property type="match status" value="1"/>
</dbReference>
<evidence type="ECO:0000313" key="11">
    <source>
        <dbReference type="EMBL" id="KAF1973283.1"/>
    </source>
</evidence>
<evidence type="ECO:0000256" key="6">
    <source>
        <dbReference type="ARBA" id="ARBA00023125"/>
    </source>
</evidence>
<dbReference type="GO" id="GO:0044027">
    <property type="term" value="P:negative regulation of gene expression via chromosomal CpG island methylation"/>
    <property type="evidence" value="ECO:0007669"/>
    <property type="project" value="TreeGrafter"/>
</dbReference>
<feature type="compositionally biased region" description="Polar residues" evidence="9">
    <location>
        <begin position="1264"/>
        <end position="1282"/>
    </location>
</feature>
<keyword evidence="3 8" id="KW-0489">Methyltransferase</keyword>
<dbReference type="GO" id="GO:0005634">
    <property type="term" value="C:nucleus"/>
    <property type="evidence" value="ECO:0007669"/>
    <property type="project" value="UniProtKB-SubCell"/>
</dbReference>
<dbReference type="PANTHER" id="PTHR10629:SF54">
    <property type="entry name" value="DNA METHYLTRANSFERASE DIM-2"/>
    <property type="match status" value="1"/>
</dbReference>
<feature type="region of interest" description="Disordered" evidence="9">
    <location>
        <begin position="335"/>
        <end position="355"/>
    </location>
</feature>
<dbReference type="GO" id="GO:0003886">
    <property type="term" value="F:DNA (cytosine-5-)-methyltransferase activity"/>
    <property type="evidence" value="ECO:0007669"/>
    <property type="project" value="UniProtKB-EC"/>
</dbReference>
<evidence type="ECO:0000256" key="4">
    <source>
        <dbReference type="ARBA" id="ARBA00022679"/>
    </source>
</evidence>
<proteinExistence type="inferred from homology"/>
<feature type="domain" description="BAH" evidence="10">
    <location>
        <begin position="359"/>
        <end position="487"/>
    </location>
</feature>
<evidence type="ECO:0000256" key="1">
    <source>
        <dbReference type="ARBA" id="ARBA00004123"/>
    </source>
</evidence>
<dbReference type="Pfam" id="PF25423">
    <property type="entry name" value="DUF7893"/>
    <property type="match status" value="1"/>
</dbReference>
<dbReference type="GO" id="GO:0003677">
    <property type="term" value="F:DNA binding"/>
    <property type="evidence" value="ECO:0007669"/>
    <property type="project" value="UniProtKB-KW"/>
</dbReference>
<feature type="compositionally biased region" description="Low complexity" evidence="9">
    <location>
        <begin position="1156"/>
        <end position="1166"/>
    </location>
</feature>
<feature type="region of interest" description="Disordered" evidence="9">
    <location>
        <begin position="1070"/>
        <end position="1168"/>
    </location>
</feature>
<feature type="active site" evidence="8">
    <location>
        <position position="741"/>
    </location>
</feature>
<comment type="subcellular location">
    <subcellularLocation>
        <location evidence="1">Nucleus</location>
    </subcellularLocation>
</comment>
<comment type="similarity">
    <text evidence="8">Belongs to the class I-like SAM-binding methyltransferase superfamily. C5-methyltransferase family.</text>
</comment>
<dbReference type="GO" id="GO:0032259">
    <property type="term" value="P:methylation"/>
    <property type="evidence" value="ECO:0007669"/>
    <property type="project" value="UniProtKB-KW"/>
</dbReference>
<keyword evidence="7" id="KW-0539">Nucleus</keyword>
<keyword evidence="12" id="KW-1185">Reference proteome</keyword>
<dbReference type="EC" id="2.1.1.37" evidence="2"/>
<dbReference type="InterPro" id="IPR001525">
    <property type="entry name" value="C5_MeTfrase"/>
</dbReference>